<keyword evidence="3" id="KW-1185">Reference proteome</keyword>
<organism evidence="2 3">
    <name type="scientific">Mycena maculata</name>
    <dbReference type="NCBI Taxonomy" id="230809"/>
    <lineage>
        <taxon>Eukaryota</taxon>
        <taxon>Fungi</taxon>
        <taxon>Dikarya</taxon>
        <taxon>Basidiomycota</taxon>
        <taxon>Agaricomycotina</taxon>
        <taxon>Agaricomycetes</taxon>
        <taxon>Agaricomycetidae</taxon>
        <taxon>Agaricales</taxon>
        <taxon>Marasmiineae</taxon>
        <taxon>Mycenaceae</taxon>
        <taxon>Mycena</taxon>
    </lineage>
</organism>
<protein>
    <submittedName>
        <fullName evidence="2">Uncharacterized protein</fullName>
    </submittedName>
</protein>
<dbReference type="AlphaFoldDB" id="A0AAD7H711"/>
<dbReference type="EMBL" id="JARJLG010000392">
    <property type="protein sequence ID" value="KAJ7713513.1"/>
    <property type="molecule type" value="Genomic_DNA"/>
</dbReference>
<evidence type="ECO:0000313" key="2">
    <source>
        <dbReference type="EMBL" id="KAJ7713513.1"/>
    </source>
</evidence>
<sequence length="277" mass="30644">MVFVRSGKTANLPGFLEIAVESHRATTNPLHEVLGIPGTLSRLNHLEISDNVGRDFGPLLDMIELAVVVHHRFFTTTVCLIGIQATQLENENKELAEQLHIVAKWVDYIEHVYRKEERLLLVLDYDQLETDRTIEAEEDAAGTARGTERRAIEEEERMERERTTEERSVNPSPKRSGCLRQDRQGRGGGNAARLHKKERAERSKAAPAQGRGVVGSLHYAGSHAVRTDTSRIRNHQHFAHDTAPDLRMSVNAGDGCVPSAAVGYGVGFNPAPSVGYG</sequence>
<reference evidence="2" key="1">
    <citation type="submission" date="2023-03" db="EMBL/GenBank/DDBJ databases">
        <title>Massive genome expansion in bonnet fungi (Mycena s.s.) driven by repeated elements and novel gene families across ecological guilds.</title>
        <authorList>
            <consortium name="Lawrence Berkeley National Laboratory"/>
            <person name="Harder C.B."/>
            <person name="Miyauchi S."/>
            <person name="Viragh M."/>
            <person name="Kuo A."/>
            <person name="Thoen E."/>
            <person name="Andreopoulos B."/>
            <person name="Lu D."/>
            <person name="Skrede I."/>
            <person name="Drula E."/>
            <person name="Henrissat B."/>
            <person name="Morin E."/>
            <person name="Kohler A."/>
            <person name="Barry K."/>
            <person name="LaButti K."/>
            <person name="Morin E."/>
            <person name="Salamov A."/>
            <person name="Lipzen A."/>
            <person name="Mereny Z."/>
            <person name="Hegedus B."/>
            <person name="Baldrian P."/>
            <person name="Stursova M."/>
            <person name="Weitz H."/>
            <person name="Taylor A."/>
            <person name="Grigoriev I.V."/>
            <person name="Nagy L.G."/>
            <person name="Martin F."/>
            <person name="Kauserud H."/>
        </authorList>
    </citation>
    <scope>NUCLEOTIDE SEQUENCE</scope>
    <source>
        <strain evidence="2">CBHHK188m</strain>
    </source>
</reference>
<comment type="caution">
    <text evidence="2">The sequence shown here is derived from an EMBL/GenBank/DDBJ whole genome shotgun (WGS) entry which is preliminary data.</text>
</comment>
<name>A0AAD7H711_9AGAR</name>
<feature type="compositionally biased region" description="Basic and acidic residues" evidence="1">
    <location>
        <begin position="146"/>
        <end position="168"/>
    </location>
</feature>
<evidence type="ECO:0000256" key="1">
    <source>
        <dbReference type="SAM" id="MobiDB-lite"/>
    </source>
</evidence>
<gene>
    <name evidence="2" type="ORF">DFH07DRAFT_974716</name>
</gene>
<accession>A0AAD7H711</accession>
<dbReference type="Proteomes" id="UP001215280">
    <property type="component" value="Unassembled WGS sequence"/>
</dbReference>
<proteinExistence type="predicted"/>
<evidence type="ECO:0000313" key="3">
    <source>
        <dbReference type="Proteomes" id="UP001215280"/>
    </source>
</evidence>
<feature type="region of interest" description="Disordered" evidence="1">
    <location>
        <begin position="134"/>
        <end position="210"/>
    </location>
</feature>